<dbReference type="InterPro" id="IPR004343">
    <property type="entry name" value="Plus-3_dom"/>
</dbReference>
<comment type="subcellular location">
    <subcellularLocation>
        <location evidence="1">Nucleus</location>
    </subcellularLocation>
</comment>
<dbReference type="GO" id="GO:1990269">
    <property type="term" value="F:RNA polymerase II C-terminal domain phosphoserine binding"/>
    <property type="evidence" value="ECO:0007669"/>
    <property type="project" value="TreeGrafter"/>
</dbReference>
<dbReference type="InterPro" id="IPR036128">
    <property type="entry name" value="Plus3-like_sf"/>
</dbReference>
<keyword evidence="3" id="KW-0804">Transcription</keyword>
<name>A0A1I7YZP9_9BILA</name>
<dbReference type="GO" id="GO:0016593">
    <property type="term" value="C:Cdc73/Paf1 complex"/>
    <property type="evidence" value="ECO:0007669"/>
    <property type="project" value="TreeGrafter"/>
</dbReference>
<dbReference type="SMART" id="SM00719">
    <property type="entry name" value="Plus3"/>
    <property type="match status" value="1"/>
</dbReference>
<feature type="domain" description="Plus3" evidence="6">
    <location>
        <begin position="176"/>
        <end position="308"/>
    </location>
</feature>
<dbReference type="Proteomes" id="UP000095287">
    <property type="component" value="Unplaced"/>
</dbReference>
<dbReference type="Pfam" id="PF03126">
    <property type="entry name" value="Plus-3"/>
    <property type="match status" value="1"/>
</dbReference>
<feature type="region of interest" description="Disordered" evidence="5">
    <location>
        <begin position="368"/>
        <end position="428"/>
    </location>
</feature>
<evidence type="ECO:0000256" key="3">
    <source>
        <dbReference type="ARBA" id="ARBA00023163"/>
    </source>
</evidence>
<dbReference type="PROSITE" id="PS51360">
    <property type="entry name" value="PLUS3"/>
    <property type="match status" value="1"/>
</dbReference>
<dbReference type="WBParaSite" id="L893_g21459.t1">
    <property type="protein sequence ID" value="L893_g21459.t1"/>
    <property type="gene ID" value="L893_g21459"/>
</dbReference>
<organism evidence="7 8">
    <name type="scientific">Steinernema glaseri</name>
    <dbReference type="NCBI Taxonomy" id="37863"/>
    <lineage>
        <taxon>Eukaryota</taxon>
        <taxon>Metazoa</taxon>
        <taxon>Ecdysozoa</taxon>
        <taxon>Nematoda</taxon>
        <taxon>Chromadorea</taxon>
        <taxon>Rhabditida</taxon>
        <taxon>Tylenchina</taxon>
        <taxon>Panagrolaimomorpha</taxon>
        <taxon>Strongyloidoidea</taxon>
        <taxon>Steinernematidae</taxon>
        <taxon>Steinernema</taxon>
    </lineage>
</organism>
<dbReference type="SUPFAM" id="SSF159042">
    <property type="entry name" value="Plus3-like"/>
    <property type="match status" value="1"/>
</dbReference>
<feature type="region of interest" description="Disordered" evidence="5">
    <location>
        <begin position="144"/>
        <end position="166"/>
    </location>
</feature>
<keyword evidence="4" id="KW-0539">Nucleus</keyword>
<evidence type="ECO:0000256" key="4">
    <source>
        <dbReference type="ARBA" id="ARBA00023242"/>
    </source>
</evidence>
<dbReference type="PANTHER" id="PTHR13115:SF8">
    <property type="entry name" value="RNA POLYMERASE-ASSOCIATED PROTEIN RTF1 HOMOLOG"/>
    <property type="match status" value="1"/>
</dbReference>
<reference evidence="8" key="1">
    <citation type="submission" date="2016-11" db="UniProtKB">
        <authorList>
            <consortium name="WormBaseParasite"/>
        </authorList>
    </citation>
    <scope>IDENTIFICATION</scope>
</reference>
<evidence type="ECO:0000259" key="6">
    <source>
        <dbReference type="PROSITE" id="PS51360"/>
    </source>
</evidence>
<evidence type="ECO:0000256" key="2">
    <source>
        <dbReference type="ARBA" id="ARBA00023015"/>
    </source>
</evidence>
<evidence type="ECO:0000313" key="7">
    <source>
        <dbReference type="Proteomes" id="UP000095287"/>
    </source>
</evidence>
<keyword evidence="7" id="KW-1185">Reference proteome</keyword>
<accession>A0A1I7YZP9</accession>
<evidence type="ECO:0000313" key="8">
    <source>
        <dbReference type="WBParaSite" id="L893_g21459.t1"/>
    </source>
</evidence>
<proteinExistence type="predicted"/>
<evidence type="ECO:0000256" key="5">
    <source>
        <dbReference type="SAM" id="MobiDB-lite"/>
    </source>
</evidence>
<dbReference type="PANTHER" id="PTHR13115">
    <property type="entry name" value="RNA POLYMERASE-ASSOCIATED PROTEIN RTF1 HOMOLOG"/>
    <property type="match status" value="1"/>
</dbReference>
<protein>
    <submittedName>
        <fullName evidence="8">Plus3 domain-containing protein</fullName>
    </submittedName>
</protein>
<dbReference type="GO" id="GO:0003677">
    <property type="term" value="F:DNA binding"/>
    <property type="evidence" value="ECO:0007669"/>
    <property type="project" value="InterPro"/>
</dbReference>
<feature type="region of interest" description="Disordered" evidence="5">
    <location>
        <begin position="1"/>
        <end position="38"/>
    </location>
</feature>
<feature type="compositionally biased region" description="Low complexity" evidence="5">
    <location>
        <begin position="395"/>
        <end position="406"/>
    </location>
</feature>
<dbReference type="Gene3D" id="3.90.70.200">
    <property type="entry name" value="Plus-3 domain"/>
    <property type="match status" value="1"/>
</dbReference>
<evidence type="ECO:0000256" key="1">
    <source>
        <dbReference type="ARBA" id="ARBA00004123"/>
    </source>
</evidence>
<sequence>MGSYSNLRDGFFRSESRSPAQYDEESKPMNRFEALPPPPIMYRSDMTIDDEDAQRLSAMSQFERELELERRMQNHEMLMIQRQVYEKRRLLLSKKERRNNQTMSHEIDSGPVVILNADEIKSEDMDVDSDDDVIVADEVFKDTEEGELSSSSSSECRSRGYRSRSTSCSSSSCHKISTKEQLETCRLRRQDLAELCHAPFFNQYVIGCYVRIHVNKTGHGEGSYRVQEIVGLEDKDDKPYELQNTWTSTYLHLKCGGDEHVYPMSFVSNSPITDDEFSRWMRVATANNDLPLLDDIHQIAAHVQEFRKRKLTDEDISYMLERKERFKFTDDPHGDEKKQIEKRMVEAKKLGQMDVVVKCKAELNAFNAPAKKETKPPVPAAIARHPSDRPSRNKNAAADQSNATDAAGEETKPPVPAAITRHPSDRPSRHTIAKVILEPRRKMNIDDLPFIRKTGFTRLESIQKNPEEPKKAPEEQWFYSPYFKSRKDVEEELERLLIASGYVSEEE</sequence>
<keyword evidence="2" id="KW-0805">Transcription regulation</keyword>
<dbReference type="AlphaFoldDB" id="A0A1I7YZP9"/>